<evidence type="ECO:0000256" key="2">
    <source>
        <dbReference type="SAM" id="MobiDB-lite"/>
    </source>
</evidence>
<dbReference type="Proteomes" id="UP000053240">
    <property type="component" value="Unassembled WGS sequence"/>
</dbReference>
<keyword evidence="5" id="KW-1185">Reference proteome</keyword>
<feature type="compositionally biased region" description="Polar residues" evidence="2">
    <location>
        <begin position="318"/>
        <end position="336"/>
    </location>
</feature>
<dbReference type="Pfam" id="PF16043">
    <property type="entry name" value="DUF4795"/>
    <property type="match status" value="1"/>
</dbReference>
<feature type="compositionally biased region" description="Pro residues" evidence="2">
    <location>
        <begin position="161"/>
        <end position="173"/>
    </location>
</feature>
<gene>
    <name evidence="4" type="ORF">RR48_10898</name>
</gene>
<evidence type="ECO:0000256" key="1">
    <source>
        <dbReference type="SAM" id="Coils"/>
    </source>
</evidence>
<dbReference type="PANTHER" id="PTHR47080:SF1">
    <property type="entry name" value="CHROMOSOME 16 OPEN READING FRAME 96"/>
    <property type="match status" value="1"/>
</dbReference>
<dbReference type="InterPro" id="IPR032013">
    <property type="entry name" value="DUF4795"/>
</dbReference>
<proteinExistence type="predicted"/>
<dbReference type="InParanoid" id="A0A194R884"/>
<evidence type="ECO:0000313" key="5">
    <source>
        <dbReference type="Proteomes" id="UP000053240"/>
    </source>
</evidence>
<feature type="domain" description="DUF4795" evidence="3">
    <location>
        <begin position="480"/>
        <end position="680"/>
    </location>
</feature>
<feature type="compositionally biased region" description="Pro residues" evidence="2">
    <location>
        <begin position="279"/>
        <end position="313"/>
    </location>
</feature>
<dbReference type="STRING" id="76193.A0A194R884"/>
<accession>A0A194R884</accession>
<feature type="region of interest" description="Disordered" evidence="2">
    <location>
        <begin position="125"/>
        <end position="178"/>
    </location>
</feature>
<reference evidence="4 5" key="1">
    <citation type="journal article" date="2015" name="Nat. Commun.">
        <title>Outbred genome sequencing and CRISPR/Cas9 gene editing in butterflies.</title>
        <authorList>
            <person name="Li X."/>
            <person name="Fan D."/>
            <person name="Zhang W."/>
            <person name="Liu G."/>
            <person name="Zhang L."/>
            <person name="Zhao L."/>
            <person name="Fang X."/>
            <person name="Chen L."/>
            <person name="Dong Y."/>
            <person name="Chen Y."/>
            <person name="Ding Y."/>
            <person name="Zhao R."/>
            <person name="Feng M."/>
            <person name="Zhu Y."/>
            <person name="Feng Y."/>
            <person name="Jiang X."/>
            <person name="Zhu D."/>
            <person name="Xiang H."/>
            <person name="Feng X."/>
            <person name="Li S."/>
            <person name="Wang J."/>
            <person name="Zhang G."/>
            <person name="Kronforst M.R."/>
            <person name="Wang W."/>
        </authorList>
    </citation>
    <scope>NUCLEOTIDE SEQUENCE [LARGE SCALE GENOMIC DNA]</scope>
    <source>
        <strain evidence="4">Ya'a_city_454_Pm</strain>
        <tissue evidence="4">Whole body</tissue>
    </source>
</reference>
<organism evidence="4 5">
    <name type="scientific">Papilio machaon</name>
    <name type="common">Old World swallowtail butterfly</name>
    <dbReference type="NCBI Taxonomy" id="76193"/>
    <lineage>
        <taxon>Eukaryota</taxon>
        <taxon>Metazoa</taxon>
        <taxon>Ecdysozoa</taxon>
        <taxon>Arthropoda</taxon>
        <taxon>Hexapoda</taxon>
        <taxon>Insecta</taxon>
        <taxon>Pterygota</taxon>
        <taxon>Neoptera</taxon>
        <taxon>Endopterygota</taxon>
        <taxon>Lepidoptera</taxon>
        <taxon>Glossata</taxon>
        <taxon>Ditrysia</taxon>
        <taxon>Papilionoidea</taxon>
        <taxon>Papilionidae</taxon>
        <taxon>Papilioninae</taxon>
        <taxon>Papilio</taxon>
    </lineage>
</organism>
<dbReference type="AlphaFoldDB" id="A0A194R884"/>
<feature type="compositionally biased region" description="Basic and acidic residues" evidence="2">
    <location>
        <begin position="125"/>
        <end position="134"/>
    </location>
</feature>
<dbReference type="PANTHER" id="PTHR47080">
    <property type="entry name" value="CHROMOSOME 16 OPEN READING FRAME 96"/>
    <property type="match status" value="1"/>
</dbReference>
<protein>
    <submittedName>
        <fullName evidence="4">Glutamine-rich protein 2</fullName>
    </submittedName>
</protein>
<sequence length="831" mass="91402">MLERLHRFSITLDGSNVLQELSADRRNGYNFAINDTCDNFEQTTASSSQEQAVVLDIGAMIDLAIGTPEVGVVDFGMLQIVLHCLAQQIRMQDKHVELRGDSDMLPVGRDYVRTVSITEYAVDTEGNKTQEIDPRAVVGPSLSRKLKPEEPPEPPVEEQAPPEPAPPQEPPAPVRSQPASIERLSLVTLSKFNVLENTVEDLKNRVYGSMPKNEEILEEVRSQTNLKAITDMWTSLNVSSRLEAAEAGIAKLSSLVEDLIADSNALQEALKERKLSAESPPPQPSPPVAEPPPPPPPPAPVPPPDPAPTPEPVSVPETATSAPGSAGISTAGSATVTPPAFPRVGSISPQINELRAMIQQVKTDLDNMAKEFVEAMADLRPEHPVTMPPSLPVLPPEPIEVAPPPVIKEEMGIPLAELLGKICLVEAKLKECCESVKKQEGIISDHINSFQDQIEHLSRQVAGMQESTGSKVPLENAPDLQGLMKLYQTVQDMKEELKLVHETALHLASEKEDRQDRINAIIEQIEVLKTIKLDRDDMTEAMAEKADLRLLARKVSHDQFELACDDLSRGLDHALGKLNMQEALWQQALDDIQREIEMKLDKMELSPVKEFFNTKLKQLQDNLKQIASLRRSVEAAGAKKKLMRDLNCISCDAKVVMPMEGESNIPMSRPLPANLSMKPYLSYELDAIRKAQASNLQQRNLHDWEQIDKQAHTPKAPQKVRSDVDKHTCNRYCGGSHTTTTPAQRVARVGHFVKQWGPDVLPLSSTVGQGEDGRMYKMSTPEGQSNVDGTADPTCTPKMLAKKGEPKMPEKRPIVVSAECRCLEEGGGTSK</sequence>
<evidence type="ECO:0000313" key="4">
    <source>
        <dbReference type="EMBL" id="KPJ13714.1"/>
    </source>
</evidence>
<feature type="coiled-coil region" evidence="1">
    <location>
        <begin position="609"/>
        <end position="636"/>
    </location>
</feature>
<evidence type="ECO:0000259" key="3">
    <source>
        <dbReference type="Pfam" id="PF16043"/>
    </source>
</evidence>
<name>A0A194R884_PAPMA</name>
<keyword evidence="1" id="KW-0175">Coiled coil</keyword>
<dbReference type="EMBL" id="KQ460615">
    <property type="protein sequence ID" value="KPJ13714.1"/>
    <property type="molecule type" value="Genomic_DNA"/>
</dbReference>
<feature type="region of interest" description="Disordered" evidence="2">
    <location>
        <begin position="271"/>
        <end position="346"/>
    </location>
</feature>